<keyword evidence="1" id="KW-0472">Membrane</keyword>
<reference evidence="4" key="1">
    <citation type="submission" date="2022-06" db="EMBL/GenBank/DDBJ databases">
        <title>Solitalea sp. MAHUQ-68 isolated from rhizospheric soil.</title>
        <authorList>
            <person name="Huq M.A."/>
        </authorList>
    </citation>
    <scope>NUCLEOTIDE SEQUENCE</scope>
    <source>
        <strain evidence="4">MAHUQ-68</strain>
    </source>
</reference>
<gene>
    <name evidence="4" type="ORF">NF867_03460</name>
</gene>
<dbReference type="Proteomes" id="UP001155182">
    <property type="component" value="Unassembled WGS sequence"/>
</dbReference>
<keyword evidence="1" id="KW-0812">Transmembrane</keyword>
<organism evidence="4 5">
    <name type="scientific">Solitalea agri</name>
    <dbReference type="NCBI Taxonomy" id="2953739"/>
    <lineage>
        <taxon>Bacteria</taxon>
        <taxon>Pseudomonadati</taxon>
        <taxon>Bacteroidota</taxon>
        <taxon>Sphingobacteriia</taxon>
        <taxon>Sphingobacteriales</taxon>
        <taxon>Sphingobacteriaceae</taxon>
        <taxon>Solitalea</taxon>
    </lineage>
</organism>
<dbReference type="InterPro" id="IPR040495">
    <property type="entry name" value="HU-CCDC81_bac_1"/>
</dbReference>
<dbReference type="Pfam" id="PF18174">
    <property type="entry name" value="HU-CCDC81_bac_1"/>
    <property type="match status" value="1"/>
</dbReference>
<keyword evidence="1" id="KW-1133">Transmembrane helix</keyword>
<comment type="caution">
    <text evidence="4">The sequence shown here is derived from an EMBL/GenBank/DDBJ whole genome shotgun (WGS) entry which is preliminary data.</text>
</comment>
<sequence length="196" mass="22418">MIDVNKYIIQLLERNNEVTIPGIGGFYLSRTETNYDNDNGTFYPRTVSVTFNPFRLSDDGLLRDKIASAENMEKHMAEYEVQKFIIKIKQGLSRHNRIDLEGIGTLMVDEMANIKFISNDNFVLNKANIGLSQVVSKPMEPHKGAYAVEKKISFAENTKQEKSVWKWLLISLAIIIIISLGLLLGLQYYYYSLKAE</sequence>
<feature type="transmembrane region" description="Helical" evidence="1">
    <location>
        <begin position="167"/>
        <end position="190"/>
    </location>
</feature>
<evidence type="ECO:0000259" key="3">
    <source>
        <dbReference type="Pfam" id="PF18175"/>
    </source>
</evidence>
<accession>A0A9X2F3Y1</accession>
<evidence type="ECO:0008006" key="6">
    <source>
        <dbReference type="Google" id="ProtNLM"/>
    </source>
</evidence>
<feature type="domain" description="CCDC81-like prokaryotic HU" evidence="3">
    <location>
        <begin position="60"/>
        <end position="124"/>
    </location>
</feature>
<proteinExistence type="predicted"/>
<evidence type="ECO:0000313" key="4">
    <source>
        <dbReference type="EMBL" id="MCO4291916.1"/>
    </source>
</evidence>
<protein>
    <recommendedName>
        <fullName evidence="6">CCDC81-like prokaryotic HU domain-containing protein</fullName>
    </recommendedName>
</protein>
<evidence type="ECO:0000259" key="2">
    <source>
        <dbReference type="Pfam" id="PF18174"/>
    </source>
</evidence>
<dbReference type="Pfam" id="PF18175">
    <property type="entry name" value="HU-CCDC81_bac_2"/>
    <property type="match status" value="1"/>
</dbReference>
<keyword evidence="5" id="KW-1185">Reference proteome</keyword>
<feature type="domain" description="CCDC81-like prokaryotic HU" evidence="2">
    <location>
        <begin position="1"/>
        <end position="59"/>
    </location>
</feature>
<name>A0A9X2F3Y1_9SPHI</name>
<dbReference type="InterPro" id="IPR041268">
    <property type="entry name" value="HU-CCDC81_bac_2"/>
</dbReference>
<dbReference type="EMBL" id="JAMWYS010000013">
    <property type="protein sequence ID" value="MCO4291916.1"/>
    <property type="molecule type" value="Genomic_DNA"/>
</dbReference>
<evidence type="ECO:0000313" key="5">
    <source>
        <dbReference type="Proteomes" id="UP001155182"/>
    </source>
</evidence>
<dbReference type="AlphaFoldDB" id="A0A9X2F3Y1"/>
<dbReference type="RefSeq" id="WP_252586151.1">
    <property type="nucleotide sequence ID" value="NZ_JAMWYS010000013.1"/>
</dbReference>
<evidence type="ECO:0000256" key="1">
    <source>
        <dbReference type="SAM" id="Phobius"/>
    </source>
</evidence>